<dbReference type="PANTHER" id="PTHR12176">
    <property type="entry name" value="SAM-DEPENDENT METHYLTRANSFERASE SUPERFAMILY PROTEIN"/>
    <property type="match status" value="1"/>
</dbReference>
<dbReference type="GO" id="GO:0032259">
    <property type="term" value="P:methylation"/>
    <property type="evidence" value="ECO:0007669"/>
    <property type="project" value="UniProtKB-KW"/>
</dbReference>
<dbReference type="InterPro" id="IPR013216">
    <property type="entry name" value="Methyltransf_11"/>
</dbReference>
<dbReference type="AlphaFoldDB" id="A0A1Q9CGG4"/>
<organism evidence="6 7">
    <name type="scientific">Symbiodinium microadriaticum</name>
    <name type="common">Dinoflagellate</name>
    <name type="synonym">Zooxanthella microadriatica</name>
    <dbReference type="NCBI Taxonomy" id="2951"/>
    <lineage>
        <taxon>Eukaryota</taxon>
        <taxon>Sar</taxon>
        <taxon>Alveolata</taxon>
        <taxon>Dinophyceae</taxon>
        <taxon>Suessiales</taxon>
        <taxon>Symbiodiniaceae</taxon>
        <taxon>Symbiodinium</taxon>
    </lineage>
</organism>
<dbReference type="GO" id="GO:0008757">
    <property type="term" value="F:S-adenosylmethionine-dependent methyltransferase activity"/>
    <property type="evidence" value="ECO:0007669"/>
    <property type="project" value="InterPro"/>
</dbReference>
<dbReference type="EMBL" id="LSRX01001230">
    <property type="protein sequence ID" value="OLP82022.1"/>
    <property type="molecule type" value="Genomic_DNA"/>
</dbReference>
<comment type="caution">
    <text evidence="6">The sequence shown here is derived from an EMBL/GenBank/DDBJ whole genome shotgun (WGS) entry which is preliminary data.</text>
</comment>
<keyword evidence="4" id="KW-0472">Membrane</keyword>
<feature type="transmembrane region" description="Helical" evidence="4">
    <location>
        <begin position="951"/>
        <end position="972"/>
    </location>
</feature>
<keyword evidence="7" id="KW-1185">Reference proteome</keyword>
<dbReference type="Pfam" id="PF08241">
    <property type="entry name" value="Methyltransf_11"/>
    <property type="match status" value="1"/>
</dbReference>
<dbReference type="OrthoDB" id="441363at2759"/>
<sequence length="1149" mass="130400">MTAMREVDRFGEGHYWETHYEKAAEEGEDVYAGYFRQTAVDISEVAMRRNRASRPEIQWQAADCRNMVDIPSESFPLVVDKSTLDAFFCNDQHALAIAEFVKEAYRVTSVGGAFISISMHRPPAAVPIDKPRAETSGRSHCHAYICGNKRRVTMMQAQTRRRQPQNCEVKLPGGYFVESIDVICSHECSRMLYEGATPSNSRKRLLRDFLITNDRLWLFCMFESCEYDLGKPLEEGDLMIRPSVNCESYLQVSRFQDEGMSARADSHMANAGSDHPKAQRGPESFQSVVCETSTMWRGALLLLRIFPRVAALRNHQVTSLTDEVDEECGHPCHLIDPIGESYYVGFQEVEGMELKAGSQYDLRTSSCGETSDEPMSRITITQTGEKDRHGLVKGELEPKLEWNLDHIEKLEDGDIRICTSGENARCICKLDASFLVTKNDTNSLLRACLPLAVFACGVGFFSGSLYCAYYSWGRPKEQTSAPSAEDTSASKSPALSICQIRDRWLWAFGSCLVALSCGTPFLGILTTGYMFWEYSCKQTHRLFWLGAKKKKLPLQVLTEGILWTSLFQACLYTIVTYTKRYLRLYASDASNMKAETQKILAEAEVGVIVVACTFGSTILWRVLLINALEIAQNVHQHRKKAKEKLPDKAKEIWRQLQLKFDKYFPAMEPPVTVTEMLEDGDKTEIWRQLQLKFDKYFPAMEPPVTVTEMLEDGDKTEIWRQLQLKFYKYFPAMEPPVTVTEMLEDGDKTEKTEKNIFGKVDFWSIDKALIFTSTLVLGMSLIVLQCRLDWTAAHEERVPSYLVWRRRGLGRYAYAGMAGSLTAYVAAHHWFQLTSATVGITRRFKQLPQRMLLFSFLATTSEQVETRGDESQQSVDDMRQYLKEQAAELKETQLEESLKKSPAPDLQKVVYQLIGQELTLDLGKRSDIQAWAQLRDFINLDFLDASAIMECAGTVIVLQIVNFAFAGIVVWFREGVNPAVAPGLWLVLLLSLLLIKLLFRVLLVCVRANFMLDRDARRLMGVEVVQLQEPAETDIEKEKDMTVQKPSGPKKTDIEMVKEMTNRTLTGALIHAVQRQAEASEYMQKLFGITVTVTMLQGWMISLAVLFLQAVWSLAGQQIVNLDPAQLAAELICWRKTGYHCNTTRTFDQ</sequence>
<feature type="transmembrane region" description="Helical" evidence="4">
    <location>
        <begin position="504"/>
        <end position="532"/>
    </location>
</feature>
<evidence type="ECO:0000256" key="4">
    <source>
        <dbReference type="SAM" id="Phobius"/>
    </source>
</evidence>
<protein>
    <submittedName>
        <fullName evidence="6">Methyltransferase-like protein 13</fullName>
    </submittedName>
</protein>
<keyword evidence="4" id="KW-1133">Transmembrane helix</keyword>
<comment type="similarity">
    <text evidence="1">Belongs to the methyltransferase superfamily.</text>
</comment>
<feature type="transmembrane region" description="Helical" evidence="4">
    <location>
        <begin position="449"/>
        <end position="469"/>
    </location>
</feature>
<evidence type="ECO:0000256" key="1">
    <source>
        <dbReference type="ARBA" id="ARBA00008361"/>
    </source>
</evidence>
<keyword evidence="2 6" id="KW-0489">Methyltransferase</keyword>
<evidence type="ECO:0000313" key="6">
    <source>
        <dbReference type="EMBL" id="OLP82022.1"/>
    </source>
</evidence>
<evidence type="ECO:0000313" key="7">
    <source>
        <dbReference type="Proteomes" id="UP000186817"/>
    </source>
</evidence>
<dbReference type="Proteomes" id="UP000186817">
    <property type="component" value="Unassembled WGS sequence"/>
</dbReference>
<feature type="transmembrane region" description="Helical" evidence="4">
    <location>
        <begin position="984"/>
        <end position="1010"/>
    </location>
</feature>
<feature type="transmembrane region" description="Helical" evidence="4">
    <location>
        <begin position="1086"/>
        <end position="1112"/>
    </location>
</feature>
<dbReference type="SUPFAM" id="SSF53335">
    <property type="entry name" value="S-adenosyl-L-methionine-dependent methyltransferases"/>
    <property type="match status" value="1"/>
</dbReference>
<feature type="domain" description="Methyltransferase type 11" evidence="5">
    <location>
        <begin position="36"/>
        <end position="115"/>
    </location>
</feature>
<gene>
    <name evidence="6" type="ORF">AK812_SmicGene37364</name>
</gene>
<dbReference type="Gene3D" id="3.40.50.150">
    <property type="entry name" value="Vaccinia Virus protein VP39"/>
    <property type="match status" value="1"/>
</dbReference>
<keyword evidence="3 6" id="KW-0808">Transferase</keyword>
<accession>A0A1Q9CGG4</accession>
<name>A0A1Q9CGG4_SYMMI</name>
<feature type="transmembrane region" description="Helical" evidence="4">
    <location>
        <begin position="552"/>
        <end position="575"/>
    </location>
</feature>
<keyword evidence="4" id="KW-0812">Transmembrane</keyword>
<evidence type="ECO:0000256" key="3">
    <source>
        <dbReference type="ARBA" id="ARBA00022679"/>
    </source>
</evidence>
<evidence type="ECO:0000259" key="5">
    <source>
        <dbReference type="Pfam" id="PF08241"/>
    </source>
</evidence>
<evidence type="ECO:0000256" key="2">
    <source>
        <dbReference type="ARBA" id="ARBA00022603"/>
    </source>
</evidence>
<dbReference type="PANTHER" id="PTHR12176:SF79">
    <property type="entry name" value="METHYLTRANSFERASE TYPE 11 DOMAIN-CONTAINING PROTEIN"/>
    <property type="match status" value="1"/>
</dbReference>
<proteinExistence type="inferred from homology"/>
<dbReference type="InterPro" id="IPR029063">
    <property type="entry name" value="SAM-dependent_MTases_sf"/>
</dbReference>
<dbReference type="InterPro" id="IPR051419">
    <property type="entry name" value="Lys/N-term_MeTrsfase_sf"/>
</dbReference>
<reference evidence="6 7" key="1">
    <citation type="submission" date="2016-02" db="EMBL/GenBank/DDBJ databases">
        <title>Genome analysis of coral dinoflagellate symbionts highlights evolutionary adaptations to a symbiotic lifestyle.</title>
        <authorList>
            <person name="Aranda M."/>
            <person name="Li Y."/>
            <person name="Liew Y.J."/>
            <person name="Baumgarten S."/>
            <person name="Simakov O."/>
            <person name="Wilson M."/>
            <person name="Piel J."/>
            <person name="Ashoor H."/>
            <person name="Bougouffa S."/>
            <person name="Bajic V.B."/>
            <person name="Ryu T."/>
            <person name="Ravasi T."/>
            <person name="Bayer T."/>
            <person name="Micklem G."/>
            <person name="Kim H."/>
            <person name="Bhak J."/>
            <person name="Lajeunesse T.C."/>
            <person name="Voolstra C.R."/>
        </authorList>
    </citation>
    <scope>NUCLEOTIDE SEQUENCE [LARGE SCALE GENOMIC DNA]</scope>
    <source>
        <strain evidence="6 7">CCMP2467</strain>
    </source>
</reference>